<organism evidence="3 4">
    <name type="scientific">Amycolatopsis acididurans</name>
    <dbReference type="NCBI Taxonomy" id="2724524"/>
    <lineage>
        <taxon>Bacteria</taxon>
        <taxon>Bacillati</taxon>
        <taxon>Actinomycetota</taxon>
        <taxon>Actinomycetes</taxon>
        <taxon>Pseudonocardiales</taxon>
        <taxon>Pseudonocardiaceae</taxon>
        <taxon>Amycolatopsis</taxon>
    </lineage>
</organism>
<feature type="domain" description="Aldehyde dehydrogenase" evidence="2">
    <location>
        <begin position="9"/>
        <end position="283"/>
    </location>
</feature>
<dbReference type="RefSeq" id="WP_168511937.1">
    <property type="nucleotide sequence ID" value="NZ_JAAXLS010000002.1"/>
</dbReference>
<dbReference type="SUPFAM" id="SSF53720">
    <property type="entry name" value="ALDH-like"/>
    <property type="match status" value="1"/>
</dbReference>
<dbReference type="InterPro" id="IPR016162">
    <property type="entry name" value="Ald_DH_N"/>
</dbReference>
<evidence type="ECO:0000313" key="3">
    <source>
        <dbReference type="EMBL" id="NKQ52245.1"/>
    </source>
</evidence>
<accession>A0ABX1IXL3</accession>
<dbReference type="Gene3D" id="3.40.309.10">
    <property type="entry name" value="Aldehyde Dehydrogenase, Chain A, domain 2"/>
    <property type="match status" value="1"/>
</dbReference>
<dbReference type="InterPro" id="IPR016163">
    <property type="entry name" value="Ald_DH_C"/>
</dbReference>
<name>A0ABX1IXL3_9PSEU</name>
<evidence type="ECO:0000313" key="4">
    <source>
        <dbReference type="Proteomes" id="UP000715441"/>
    </source>
</evidence>
<comment type="caution">
    <text evidence="3">The sequence shown here is derived from an EMBL/GenBank/DDBJ whole genome shotgun (WGS) entry which is preliminary data.</text>
</comment>
<dbReference type="Proteomes" id="UP000715441">
    <property type="component" value="Unassembled WGS sequence"/>
</dbReference>
<dbReference type="InterPro" id="IPR016161">
    <property type="entry name" value="Ald_DH/histidinol_DH"/>
</dbReference>
<keyword evidence="1" id="KW-0560">Oxidoreductase</keyword>
<dbReference type="InterPro" id="IPR015590">
    <property type="entry name" value="Aldehyde_DH_dom"/>
</dbReference>
<evidence type="ECO:0000256" key="1">
    <source>
        <dbReference type="ARBA" id="ARBA00023002"/>
    </source>
</evidence>
<proteinExistence type="predicted"/>
<dbReference type="Gene3D" id="3.40.605.10">
    <property type="entry name" value="Aldehyde Dehydrogenase, Chain A, domain 1"/>
    <property type="match status" value="1"/>
</dbReference>
<dbReference type="Pfam" id="PF00171">
    <property type="entry name" value="Aldedh"/>
    <property type="match status" value="1"/>
</dbReference>
<sequence>MTATLDADLAGLADVRAKARAARQAFDRLEGTDQETLDRYVRAMALAGTKAAEELARLAVDETGYGVYEHKIQKNRYNTGFVARWMLERRAVGVLWVDEQSRVTAVGAPMGVIAGIIPVTNPTSTTLFKSLAAVKSGNAVVHAPHPRAARCTLRAAEIMAEAAVSAGAPEGLVSCLEAPTLPATQELMSRDEIAVVLATGGPGMVRAAYSSGKPTIAVGAGNVPAYVGASVADPGEAAEMIITSKSFDNGTACVAEQSVVVADAVAPTFLREFEARGAYRMGKDQQAALARVLFDERGGLRPAAVGQSATRLAELSGFAVPSGTRVLAAELDAVGPDVLLSREILGPVLSVYRTRDAVAGRERCREILALGGEGHTCAVHAQDPEEIALFGTLRAGRIVINTPALFGGMGYSTDVDPSFQLGTGTWSGSICSDNVTPLHLINIKRIAHEVRPWRTVYDPVEL</sequence>
<dbReference type="PANTHER" id="PTHR11699">
    <property type="entry name" value="ALDEHYDE DEHYDROGENASE-RELATED"/>
    <property type="match status" value="1"/>
</dbReference>
<dbReference type="CDD" id="cd07122">
    <property type="entry name" value="ALDH_F20_ACDH"/>
    <property type="match status" value="1"/>
</dbReference>
<reference evidence="3 4" key="1">
    <citation type="submission" date="2020-04" db="EMBL/GenBank/DDBJ databases">
        <title>Novel species.</title>
        <authorList>
            <person name="Teo W.F.A."/>
            <person name="Lipun K."/>
            <person name="Srisuk N."/>
            <person name="Duangmal K."/>
        </authorList>
    </citation>
    <scope>NUCLEOTIDE SEQUENCE [LARGE SCALE GENOMIC DNA]</scope>
    <source>
        <strain evidence="3 4">K13G38</strain>
    </source>
</reference>
<gene>
    <name evidence="3" type="ORF">HFP15_05060</name>
</gene>
<protein>
    <submittedName>
        <fullName evidence="3">Aldehyde dehydrogenase family protein</fullName>
    </submittedName>
</protein>
<keyword evidence="4" id="KW-1185">Reference proteome</keyword>
<dbReference type="EMBL" id="JAAXLS010000002">
    <property type="protein sequence ID" value="NKQ52245.1"/>
    <property type="molecule type" value="Genomic_DNA"/>
</dbReference>
<evidence type="ECO:0000259" key="2">
    <source>
        <dbReference type="Pfam" id="PF00171"/>
    </source>
</evidence>